<accession>A0A448Z0F3</accession>
<dbReference type="Pfam" id="PF00170">
    <property type="entry name" value="bZIP_1"/>
    <property type="match status" value="1"/>
</dbReference>
<dbReference type="Proteomes" id="UP000291116">
    <property type="component" value="Unassembled WGS sequence"/>
</dbReference>
<dbReference type="GO" id="GO:0003700">
    <property type="term" value="F:DNA-binding transcription factor activity"/>
    <property type="evidence" value="ECO:0007669"/>
    <property type="project" value="InterPro"/>
</dbReference>
<dbReference type="SMART" id="SM00338">
    <property type="entry name" value="BRLZ"/>
    <property type="match status" value="1"/>
</dbReference>
<proteinExistence type="predicted"/>
<dbReference type="OrthoDB" id="48969at2759"/>
<dbReference type="SUPFAM" id="SSF57959">
    <property type="entry name" value="Leucine zipper domain"/>
    <property type="match status" value="1"/>
</dbReference>
<dbReference type="InterPro" id="IPR046347">
    <property type="entry name" value="bZIP_sf"/>
</dbReference>
<gene>
    <name evidence="4" type="ORF">PSNMU_V1.4_AUG-EV-PASAV3_0021570</name>
</gene>
<evidence type="ECO:0000313" key="5">
    <source>
        <dbReference type="Proteomes" id="UP000291116"/>
    </source>
</evidence>
<protein>
    <recommendedName>
        <fullName evidence="3">BZIP domain-containing protein</fullName>
    </recommendedName>
</protein>
<feature type="region of interest" description="Disordered" evidence="2">
    <location>
        <begin position="192"/>
        <end position="212"/>
    </location>
</feature>
<feature type="region of interest" description="Disordered" evidence="2">
    <location>
        <begin position="242"/>
        <end position="263"/>
    </location>
</feature>
<evidence type="ECO:0000256" key="2">
    <source>
        <dbReference type="SAM" id="MobiDB-lite"/>
    </source>
</evidence>
<reference evidence="4 5" key="1">
    <citation type="submission" date="2019-01" db="EMBL/GenBank/DDBJ databases">
        <authorList>
            <person name="Ferrante I. M."/>
        </authorList>
    </citation>
    <scope>NUCLEOTIDE SEQUENCE [LARGE SCALE GENOMIC DNA]</scope>
    <source>
        <strain evidence="4 5">B856</strain>
    </source>
</reference>
<feature type="compositionally biased region" description="Polar residues" evidence="2">
    <location>
        <begin position="198"/>
        <end position="212"/>
    </location>
</feature>
<feature type="compositionally biased region" description="Low complexity" evidence="2">
    <location>
        <begin position="248"/>
        <end position="258"/>
    </location>
</feature>
<dbReference type="InterPro" id="IPR004827">
    <property type="entry name" value="bZIP"/>
</dbReference>
<keyword evidence="1" id="KW-0175">Coiled coil</keyword>
<feature type="coiled-coil region" evidence="1">
    <location>
        <begin position="103"/>
        <end position="150"/>
    </location>
</feature>
<evidence type="ECO:0000256" key="1">
    <source>
        <dbReference type="SAM" id="Coils"/>
    </source>
</evidence>
<dbReference type="AlphaFoldDB" id="A0A448Z0F3"/>
<organism evidence="4 5">
    <name type="scientific">Pseudo-nitzschia multistriata</name>
    <dbReference type="NCBI Taxonomy" id="183589"/>
    <lineage>
        <taxon>Eukaryota</taxon>
        <taxon>Sar</taxon>
        <taxon>Stramenopiles</taxon>
        <taxon>Ochrophyta</taxon>
        <taxon>Bacillariophyta</taxon>
        <taxon>Bacillariophyceae</taxon>
        <taxon>Bacillariophycidae</taxon>
        <taxon>Bacillariales</taxon>
        <taxon>Bacillariaceae</taxon>
        <taxon>Pseudo-nitzschia</taxon>
    </lineage>
</organism>
<evidence type="ECO:0000313" key="4">
    <source>
        <dbReference type="EMBL" id="VEU35506.1"/>
    </source>
</evidence>
<name>A0A448Z0F3_9STRA</name>
<dbReference type="EMBL" id="CAACVS010000060">
    <property type="protein sequence ID" value="VEU35506.1"/>
    <property type="molecule type" value="Genomic_DNA"/>
</dbReference>
<dbReference type="PROSITE" id="PS00036">
    <property type="entry name" value="BZIP_BASIC"/>
    <property type="match status" value="1"/>
</dbReference>
<evidence type="ECO:0000259" key="3">
    <source>
        <dbReference type="PROSITE" id="PS00036"/>
    </source>
</evidence>
<feature type="domain" description="BZIP" evidence="3">
    <location>
        <begin position="118"/>
        <end position="132"/>
    </location>
</feature>
<sequence length="448" mass="49563">MAKVEPANTTGEAALARKHRIAMRKQRAVSSCSLSDEDSLCERARSKRQRVALDAEVEPMVISSATDSDSVKKTTPNDILESIKKKKPHITGIKKQSRYDPGVEMTKEELKAWRKEARRVRNRESAAASRKKNREAIEQLESQVKGMQSKYDTALGYIIHLQEQLRQIGMSPLSCPSSVLLQDLEDLNKDSSECLPRQTVSPPQSPTPIEQSSVEVDPLHLTPQAEHRQQDRQRHLVLRNDPDKNFLSQPSSRHSPSHPAIPNSQKHIIDNMIIRPIASKISPGANEKTVNDCGGIDHELSKAWAHTVRDTVVSDDDAANAFKTVTNGDSPSRHLAVSQTTTMETDHSSFSGSDDDTVIESEQPMFLDGLPPVTVNDGCIDEIDEAILGCDVGTEHDDVMAVFLQDTFEPNASRSQVEPSLESVVDSNDIDALLIAENEALMLFPDRS</sequence>
<dbReference type="Gene3D" id="1.20.5.170">
    <property type="match status" value="1"/>
</dbReference>
<keyword evidence="5" id="KW-1185">Reference proteome</keyword>